<comment type="caution">
    <text evidence="1">The sequence shown here is derived from an EMBL/GenBank/DDBJ whole genome shotgun (WGS) entry which is preliminary data.</text>
</comment>
<dbReference type="AlphaFoldDB" id="A0A5J4S024"/>
<sequence>AYLRDRMTDEVVIAADKSNPSDYDIQNSQTFEFYKNDVRNYQDCDRFLDKVYEQEMKRPFKISFDFGTVIQRSEPKQQEGNKIFRYSIVDNESYTLVSHRINRLEENRTVIHILSIDNDQQHCFASHIEKSKYNNK</sequence>
<gene>
    <name evidence="1" type="ORF">EZS28_052616</name>
</gene>
<accession>A0A5J4S024</accession>
<dbReference type="EMBL" id="SNRW01041095">
    <property type="protein sequence ID" value="KAA6339414.1"/>
    <property type="molecule type" value="Genomic_DNA"/>
</dbReference>
<reference evidence="1 2" key="1">
    <citation type="submission" date="2019-03" db="EMBL/GenBank/DDBJ databases">
        <title>Single cell metagenomics reveals metabolic interactions within the superorganism composed of flagellate Streblomastix strix and complex community of Bacteroidetes bacteria on its surface.</title>
        <authorList>
            <person name="Treitli S.C."/>
            <person name="Kolisko M."/>
            <person name="Husnik F."/>
            <person name="Keeling P."/>
            <person name="Hampl V."/>
        </authorList>
    </citation>
    <scope>NUCLEOTIDE SEQUENCE [LARGE SCALE GENOMIC DNA]</scope>
    <source>
        <strain evidence="1">ST1C</strain>
    </source>
</reference>
<proteinExistence type="predicted"/>
<dbReference type="Proteomes" id="UP000324800">
    <property type="component" value="Unassembled WGS sequence"/>
</dbReference>
<evidence type="ECO:0000313" key="2">
    <source>
        <dbReference type="Proteomes" id="UP000324800"/>
    </source>
</evidence>
<evidence type="ECO:0000313" key="1">
    <source>
        <dbReference type="EMBL" id="KAA6339414.1"/>
    </source>
</evidence>
<protein>
    <submittedName>
        <fullName evidence="1">Uncharacterized protein</fullName>
    </submittedName>
</protein>
<feature type="non-terminal residue" evidence="1">
    <location>
        <position position="1"/>
    </location>
</feature>
<name>A0A5J4S024_9EUKA</name>
<organism evidence="1 2">
    <name type="scientific">Streblomastix strix</name>
    <dbReference type="NCBI Taxonomy" id="222440"/>
    <lineage>
        <taxon>Eukaryota</taxon>
        <taxon>Metamonada</taxon>
        <taxon>Preaxostyla</taxon>
        <taxon>Oxymonadida</taxon>
        <taxon>Streblomastigidae</taxon>
        <taxon>Streblomastix</taxon>
    </lineage>
</organism>